<evidence type="ECO:0000256" key="5">
    <source>
        <dbReference type="ARBA" id="ARBA00022692"/>
    </source>
</evidence>
<feature type="transmembrane region" description="Helical" evidence="15">
    <location>
        <begin position="398"/>
        <end position="422"/>
    </location>
</feature>
<evidence type="ECO:0000256" key="4">
    <source>
        <dbReference type="ARBA" id="ARBA00013081"/>
    </source>
</evidence>
<feature type="compositionally biased region" description="Basic and acidic residues" evidence="14">
    <location>
        <begin position="442"/>
        <end position="460"/>
    </location>
</feature>
<feature type="region of interest" description="Disordered" evidence="14">
    <location>
        <begin position="914"/>
        <end position="935"/>
    </location>
</feature>
<evidence type="ECO:0000313" key="18">
    <source>
        <dbReference type="Proteomes" id="UP000054558"/>
    </source>
</evidence>
<feature type="transmembrane region" description="Helical" evidence="15">
    <location>
        <begin position="262"/>
        <end position="283"/>
    </location>
</feature>
<comment type="cofactor">
    <cofactor evidence="1">
        <name>Mn(2+)</name>
        <dbReference type="ChEBI" id="CHEBI:29035"/>
    </cofactor>
</comment>
<dbReference type="Pfam" id="PF00909">
    <property type="entry name" value="Ammonium_transp"/>
    <property type="match status" value="1"/>
</dbReference>
<dbReference type="Gene3D" id="3.60.40.10">
    <property type="entry name" value="PPM-type phosphatase domain"/>
    <property type="match status" value="1"/>
</dbReference>
<dbReference type="CDD" id="cd00143">
    <property type="entry name" value="PP2Cc"/>
    <property type="match status" value="1"/>
</dbReference>
<dbReference type="EMBL" id="DF236964">
    <property type="protein sequence ID" value="GAQ78560.1"/>
    <property type="molecule type" value="Genomic_DNA"/>
</dbReference>
<dbReference type="PROSITE" id="PS01032">
    <property type="entry name" value="PPM_1"/>
    <property type="match status" value="1"/>
</dbReference>
<dbReference type="SMART" id="SM00332">
    <property type="entry name" value="PP2Cc"/>
    <property type="match status" value="1"/>
</dbReference>
<feature type="compositionally biased region" description="Basic and acidic residues" evidence="14">
    <location>
        <begin position="837"/>
        <end position="847"/>
    </location>
</feature>
<dbReference type="PANTHER" id="PTHR11730:SF116">
    <property type="entry name" value="PROTEIN-SERINE_THREONINE PHOSPHATASE"/>
    <property type="match status" value="1"/>
</dbReference>
<evidence type="ECO:0000256" key="8">
    <source>
        <dbReference type="ARBA" id="ARBA00022842"/>
    </source>
</evidence>
<keyword evidence="8" id="KW-0460">Magnesium</keyword>
<dbReference type="PANTHER" id="PTHR11730">
    <property type="entry name" value="AMMONIUM TRANSPORTER"/>
    <property type="match status" value="1"/>
</dbReference>
<keyword evidence="10 15" id="KW-1133">Transmembrane helix</keyword>
<feature type="region of interest" description="Disordered" evidence="14">
    <location>
        <begin position="439"/>
        <end position="462"/>
    </location>
</feature>
<evidence type="ECO:0000256" key="14">
    <source>
        <dbReference type="SAM" id="MobiDB-lite"/>
    </source>
</evidence>
<dbReference type="AlphaFoldDB" id="A0A1Y1HJ58"/>
<organism evidence="17 18">
    <name type="scientific">Klebsormidium nitens</name>
    <name type="common">Green alga</name>
    <name type="synonym">Ulothrix nitens</name>
    <dbReference type="NCBI Taxonomy" id="105231"/>
    <lineage>
        <taxon>Eukaryota</taxon>
        <taxon>Viridiplantae</taxon>
        <taxon>Streptophyta</taxon>
        <taxon>Klebsormidiophyceae</taxon>
        <taxon>Klebsormidiales</taxon>
        <taxon>Klebsormidiaceae</taxon>
        <taxon>Klebsormidium</taxon>
    </lineage>
</organism>
<feature type="transmembrane region" description="Helical" evidence="15">
    <location>
        <begin position="70"/>
        <end position="93"/>
    </location>
</feature>
<evidence type="ECO:0000256" key="15">
    <source>
        <dbReference type="SAM" id="Phobius"/>
    </source>
</evidence>
<keyword evidence="12" id="KW-0464">Manganese</keyword>
<keyword evidence="7 13" id="KW-0378">Hydrolase</keyword>
<evidence type="ECO:0000256" key="13">
    <source>
        <dbReference type="RuleBase" id="RU003465"/>
    </source>
</evidence>
<feature type="region of interest" description="Disordered" evidence="14">
    <location>
        <begin position="829"/>
        <end position="869"/>
    </location>
</feature>
<comment type="subcellular location">
    <subcellularLocation>
        <location evidence="3">Membrane</location>
        <topology evidence="3">Multi-pass membrane protein</topology>
    </subcellularLocation>
</comment>
<comment type="cofactor">
    <cofactor evidence="2">
        <name>Mg(2+)</name>
        <dbReference type="ChEBI" id="CHEBI:18420"/>
    </cofactor>
</comment>
<comment type="similarity">
    <text evidence="13">Belongs to the PP2C family.</text>
</comment>
<dbReference type="OMA" id="HSMVFTA"/>
<evidence type="ECO:0000256" key="2">
    <source>
        <dbReference type="ARBA" id="ARBA00001946"/>
    </source>
</evidence>
<dbReference type="SUPFAM" id="SSF111352">
    <property type="entry name" value="Ammonium transporter"/>
    <property type="match status" value="1"/>
</dbReference>
<dbReference type="InterPro" id="IPR024041">
    <property type="entry name" value="NH4_transpt_AmtB-like_dom"/>
</dbReference>
<dbReference type="GO" id="GO:0072488">
    <property type="term" value="P:ammonium transmembrane transport"/>
    <property type="evidence" value="ECO:0000318"/>
    <property type="project" value="GO_Central"/>
</dbReference>
<evidence type="ECO:0000256" key="7">
    <source>
        <dbReference type="ARBA" id="ARBA00022801"/>
    </source>
</evidence>
<feature type="transmembrane region" description="Helical" evidence="15">
    <location>
        <begin position="113"/>
        <end position="132"/>
    </location>
</feature>
<dbReference type="GO" id="GO:0046872">
    <property type="term" value="F:metal ion binding"/>
    <property type="evidence" value="ECO:0007669"/>
    <property type="project" value="UniProtKB-KW"/>
</dbReference>
<feature type="transmembrane region" description="Helical" evidence="15">
    <location>
        <begin position="226"/>
        <end position="242"/>
    </location>
</feature>
<dbReference type="STRING" id="105231.A0A1Y1HJ58"/>
<feature type="transmembrane region" description="Helical" evidence="15">
    <location>
        <begin position="295"/>
        <end position="328"/>
    </location>
</feature>
<evidence type="ECO:0000256" key="1">
    <source>
        <dbReference type="ARBA" id="ARBA00001936"/>
    </source>
</evidence>
<keyword evidence="18" id="KW-1185">Reference proteome</keyword>
<evidence type="ECO:0000256" key="6">
    <source>
        <dbReference type="ARBA" id="ARBA00022723"/>
    </source>
</evidence>
<dbReference type="SUPFAM" id="SSF81606">
    <property type="entry name" value="PP2C-like"/>
    <property type="match status" value="1"/>
</dbReference>
<keyword evidence="6" id="KW-0479">Metal-binding</keyword>
<feature type="transmembrane region" description="Helical" evidence="15">
    <location>
        <begin position="29"/>
        <end position="49"/>
    </location>
</feature>
<dbReference type="InterPro" id="IPR000222">
    <property type="entry name" value="PP2C_BS"/>
</dbReference>
<feature type="domain" description="PPM-type phosphatase" evidence="16">
    <location>
        <begin position="503"/>
        <end position="805"/>
    </location>
</feature>
<feature type="transmembrane region" description="Helical" evidence="15">
    <location>
        <begin position="139"/>
        <end position="160"/>
    </location>
</feature>
<sequence length="935" mass="101157">MVEVTLEQLSTAVAATQQGLKQAAETDAAIWRLQAATIVFFMQVGFAFVESGSVRAKNTRNIMIKNVMDACFCAVAFWSFGWAIGFGDGSRFIGWKNPAGQIALFDEGEQVNFFFQYTFAATSATIASGAVAERFQVRAYLIYIFVHSAFMYPMIAHFVWSEHGLMSARVRTQAFVGTDGVLDNAGSLVVHVSGGVASLVGAWMVGPRIGRYDIEGRLVPFKPNSISLVAAGTLILWAGFYGFNAGSVDLNGLGLEVWYHQLARVCCNTTICAAFAGCTAYIATTRHGGSPPDHLFNAVLGGCVAACATSSVVASWAAAVIGAIAGLLYLGGVKLLALLEIDDPVHAIPVHLACGTWGAISAGCFATADGIRSTYGIASPRDVGIFYGGSGNLLGLQMLAILGVYAWVGGVSFVLFAVLHYFGMLRVPRHEEEVGLDAALHGGEDPTLRSRTKGDPDAEGPRFGLQMSNLRRRFSRVSSDCLRPGPSRRDRGGMWHKKLKRTAFGEFSYAMYEANYVMEDTSQVETSSSGVFMGVYDGHGGPEASAFVESALFAKIQEAMLTMGGMSEQTIVRAFEATEEHFTTLVRQEFEEAPHLACVGSCAVIALVSGSTLYVANCGDSRAVLAVRSGLGPPTAVQLSVDHNLKNIEERARYLEEHQGQADVLLEIRGTFRIKGKLQVTRAFGNCYMKSLEFNRQPLFPRFRVPGRFTPPLITAKPHMVVQRIRPEDEFLILASDGLWEYVGNQEAVAIVNANPRQEIARHLVKVALQRAAKKHEVPYSELLQMSAGKRREFHDDITVIVFFFSHRHVSDSGDNTVAKLSGWQRTVSTVGGTSGDQKRMSRRDSFEGSGHSMENVRSLSGGSGHGRNNLTSLVAARLEGSRTNLATLTSGVELEESGHGGTRLSDFLERSSSPVMAEGHGHVRTTGDTLDDNL</sequence>
<protein>
    <recommendedName>
        <fullName evidence="4">protein-serine/threonine phosphatase</fullName>
        <ecNumber evidence="4">3.1.3.16</ecNumber>
    </recommendedName>
</protein>
<dbReference type="OrthoDB" id="534912at2759"/>
<evidence type="ECO:0000256" key="12">
    <source>
        <dbReference type="ARBA" id="ARBA00023211"/>
    </source>
</evidence>
<keyword evidence="5 15" id="KW-0812">Transmembrane</keyword>
<proteinExistence type="inferred from homology"/>
<keyword evidence="9 13" id="KW-0904">Protein phosphatase</keyword>
<keyword evidence="11 15" id="KW-0472">Membrane</keyword>
<dbReference type="PROSITE" id="PS51746">
    <property type="entry name" value="PPM_2"/>
    <property type="match status" value="1"/>
</dbReference>
<dbReference type="Proteomes" id="UP000054558">
    <property type="component" value="Unassembled WGS sequence"/>
</dbReference>
<dbReference type="Pfam" id="PF00481">
    <property type="entry name" value="PP2C"/>
    <property type="match status" value="1"/>
</dbReference>
<reference evidence="17 18" key="1">
    <citation type="journal article" date="2014" name="Nat. Commun.">
        <title>Klebsormidium flaccidum genome reveals primary factors for plant terrestrial adaptation.</title>
        <authorList>
            <person name="Hori K."/>
            <person name="Maruyama F."/>
            <person name="Fujisawa T."/>
            <person name="Togashi T."/>
            <person name="Yamamoto N."/>
            <person name="Seo M."/>
            <person name="Sato S."/>
            <person name="Yamada T."/>
            <person name="Mori H."/>
            <person name="Tajima N."/>
            <person name="Moriyama T."/>
            <person name="Ikeuchi M."/>
            <person name="Watanabe M."/>
            <person name="Wada H."/>
            <person name="Kobayashi K."/>
            <person name="Saito M."/>
            <person name="Masuda T."/>
            <person name="Sasaki-Sekimoto Y."/>
            <person name="Mashiguchi K."/>
            <person name="Awai K."/>
            <person name="Shimojima M."/>
            <person name="Masuda S."/>
            <person name="Iwai M."/>
            <person name="Nobusawa T."/>
            <person name="Narise T."/>
            <person name="Kondo S."/>
            <person name="Saito H."/>
            <person name="Sato R."/>
            <person name="Murakawa M."/>
            <person name="Ihara Y."/>
            <person name="Oshima-Yamada Y."/>
            <person name="Ohtaka K."/>
            <person name="Satoh M."/>
            <person name="Sonobe K."/>
            <person name="Ishii M."/>
            <person name="Ohtani R."/>
            <person name="Kanamori-Sato M."/>
            <person name="Honoki R."/>
            <person name="Miyazaki D."/>
            <person name="Mochizuki H."/>
            <person name="Umetsu J."/>
            <person name="Higashi K."/>
            <person name="Shibata D."/>
            <person name="Kamiya Y."/>
            <person name="Sato N."/>
            <person name="Nakamura Y."/>
            <person name="Tabata S."/>
            <person name="Ida S."/>
            <person name="Kurokawa K."/>
            <person name="Ohta H."/>
        </authorList>
    </citation>
    <scope>NUCLEOTIDE SEQUENCE [LARGE SCALE GENOMIC DNA]</scope>
    <source>
        <strain evidence="17 18">NIES-2285</strain>
    </source>
</reference>
<dbReference type="Gene3D" id="1.10.3430.10">
    <property type="entry name" value="Ammonium transporter AmtB like domains"/>
    <property type="match status" value="1"/>
</dbReference>
<dbReference type="InterPro" id="IPR001932">
    <property type="entry name" value="PPM-type_phosphatase-like_dom"/>
</dbReference>
<evidence type="ECO:0000259" key="16">
    <source>
        <dbReference type="PROSITE" id="PS51746"/>
    </source>
</evidence>
<evidence type="ECO:0000256" key="11">
    <source>
        <dbReference type="ARBA" id="ARBA00023136"/>
    </source>
</evidence>
<evidence type="ECO:0000256" key="10">
    <source>
        <dbReference type="ARBA" id="ARBA00022989"/>
    </source>
</evidence>
<accession>A0A1Y1HJ58</accession>
<feature type="compositionally biased region" description="Polar residues" evidence="14">
    <location>
        <begin position="856"/>
        <end position="869"/>
    </location>
</feature>
<dbReference type="InterPro" id="IPR029020">
    <property type="entry name" value="Ammonium/urea_transptr"/>
</dbReference>
<dbReference type="EC" id="3.1.3.16" evidence="4"/>
<evidence type="ECO:0000256" key="9">
    <source>
        <dbReference type="ARBA" id="ARBA00022912"/>
    </source>
</evidence>
<gene>
    <name evidence="17" type="ORF">KFL_000150120</name>
</gene>
<evidence type="ECO:0000313" key="17">
    <source>
        <dbReference type="EMBL" id="GAQ78560.1"/>
    </source>
</evidence>
<dbReference type="GO" id="GO:0097272">
    <property type="term" value="P:ammonium homeostasis"/>
    <property type="evidence" value="ECO:0000318"/>
    <property type="project" value="GO_Central"/>
</dbReference>
<dbReference type="GO" id="GO:0005886">
    <property type="term" value="C:plasma membrane"/>
    <property type="evidence" value="ECO:0000318"/>
    <property type="project" value="GO_Central"/>
</dbReference>
<feature type="transmembrane region" description="Helical" evidence="15">
    <location>
        <begin position="185"/>
        <end position="205"/>
    </location>
</feature>
<dbReference type="InterPro" id="IPR036457">
    <property type="entry name" value="PPM-type-like_dom_sf"/>
</dbReference>
<name>A0A1Y1HJ58_KLENI</name>
<dbReference type="GO" id="GO:0008519">
    <property type="term" value="F:ammonium channel activity"/>
    <property type="evidence" value="ECO:0000318"/>
    <property type="project" value="GO_Central"/>
</dbReference>
<evidence type="ECO:0000256" key="3">
    <source>
        <dbReference type="ARBA" id="ARBA00004141"/>
    </source>
</evidence>
<dbReference type="GO" id="GO:0004722">
    <property type="term" value="F:protein serine/threonine phosphatase activity"/>
    <property type="evidence" value="ECO:0007669"/>
    <property type="project" value="UniProtKB-EC"/>
</dbReference>